<evidence type="ECO:0000313" key="4">
    <source>
        <dbReference type="Proteomes" id="UP000283269"/>
    </source>
</evidence>
<evidence type="ECO:0000313" key="3">
    <source>
        <dbReference type="EMBL" id="PPQ93829.1"/>
    </source>
</evidence>
<reference evidence="3 4" key="1">
    <citation type="journal article" date="2018" name="Evol. Lett.">
        <title>Horizontal gene cluster transfer increased hallucinogenic mushroom diversity.</title>
        <authorList>
            <person name="Reynolds H.T."/>
            <person name="Vijayakumar V."/>
            <person name="Gluck-Thaler E."/>
            <person name="Korotkin H.B."/>
            <person name="Matheny P.B."/>
            <person name="Slot J.C."/>
        </authorList>
    </citation>
    <scope>NUCLEOTIDE SEQUENCE [LARGE SCALE GENOMIC DNA]</scope>
    <source>
        <strain evidence="3 4">2631</strain>
    </source>
</reference>
<organism evidence="3 4">
    <name type="scientific">Psilocybe cyanescens</name>
    <dbReference type="NCBI Taxonomy" id="93625"/>
    <lineage>
        <taxon>Eukaryota</taxon>
        <taxon>Fungi</taxon>
        <taxon>Dikarya</taxon>
        <taxon>Basidiomycota</taxon>
        <taxon>Agaricomycotina</taxon>
        <taxon>Agaricomycetes</taxon>
        <taxon>Agaricomycetidae</taxon>
        <taxon>Agaricales</taxon>
        <taxon>Agaricineae</taxon>
        <taxon>Strophariaceae</taxon>
        <taxon>Psilocybe</taxon>
    </lineage>
</organism>
<dbReference type="STRING" id="93625.A0A409XSN5"/>
<dbReference type="InterPro" id="IPR029058">
    <property type="entry name" value="AB_hydrolase_fold"/>
</dbReference>
<gene>
    <name evidence="3" type="ORF">CVT25_013538</name>
</gene>
<dbReference type="FunCoup" id="A0A409XSN5">
    <property type="interactions" value="124"/>
</dbReference>
<evidence type="ECO:0000256" key="1">
    <source>
        <dbReference type="SAM" id="MobiDB-lite"/>
    </source>
</evidence>
<dbReference type="EMBL" id="NHYD01000598">
    <property type="protein sequence ID" value="PPQ93829.1"/>
    <property type="molecule type" value="Genomic_DNA"/>
</dbReference>
<dbReference type="PANTHER" id="PTHR11614">
    <property type="entry name" value="PHOSPHOLIPASE-RELATED"/>
    <property type="match status" value="1"/>
</dbReference>
<feature type="compositionally biased region" description="Polar residues" evidence="1">
    <location>
        <begin position="308"/>
        <end position="321"/>
    </location>
</feature>
<dbReference type="OrthoDB" id="10249433at2759"/>
<proteinExistence type="predicted"/>
<dbReference type="SUPFAM" id="SSF53474">
    <property type="entry name" value="alpha/beta-Hydrolases"/>
    <property type="match status" value="2"/>
</dbReference>
<dbReference type="Proteomes" id="UP000283269">
    <property type="component" value="Unassembled WGS sequence"/>
</dbReference>
<dbReference type="Gene3D" id="3.40.50.1820">
    <property type="entry name" value="alpha/beta hydrolase"/>
    <property type="match status" value="2"/>
</dbReference>
<sequence>MSTQIFTEAWLAGPKATQFYTRTYTPANNSPPKAVVVFIHGFAEHIGRYTHFHPLLTSRGIAVFTYDQRGFGLTGQDTTGKKSKTSAYGKTSWKDQMLDIDWALGHAKKSFEGVPIFLMGHSMGGGEVLGFCTQGEKGPYKSTLGSISGVISTSPLIMTTTPAPKFQMWIGAKLSALLPATLIPVGVKAEQLSHDPEVNNAYLKDPLVKQSGSLKGVSDMLTHGEKVLQNDYINWPKSLPVLILHGTEDKVTSHKASETLQAKLPAESKKLSLYEGGFHELQNEPNGVKEKLADEIVAFIEEHLSKPSSAASAVPTETVQSPETPVEPIPPTEASVQPTGRGYGLTAQDTTERKSKASTYGKTSWKDQMLDIAWTLGHAKKYFEGMPIFLMGYSMGGGEVLGFCTQGMKGPSPLYSLSGIISTNTPEIPDMDCRHT</sequence>
<protein>
    <recommendedName>
        <fullName evidence="2">Serine aminopeptidase S33 domain-containing protein</fullName>
    </recommendedName>
</protein>
<accession>A0A409XSN5</accession>
<dbReference type="AlphaFoldDB" id="A0A409XSN5"/>
<name>A0A409XSN5_PSICY</name>
<feature type="region of interest" description="Disordered" evidence="1">
    <location>
        <begin position="308"/>
        <end position="359"/>
    </location>
</feature>
<evidence type="ECO:0000259" key="2">
    <source>
        <dbReference type="Pfam" id="PF12146"/>
    </source>
</evidence>
<dbReference type="InterPro" id="IPR051044">
    <property type="entry name" value="MAG_DAG_Lipase"/>
</dbReference>
<comment type="caution">
    <text evidence="3">The sequence shown here is derived from an EMBL/GenBank/DDBJ whole genome shotgun (WGS) entry which is preliminary data.</text>
</comment>
<feature type="domain" description="Serine aminopeptidase S33" evidence="2">
    <location>
        <begin position="31"/>
        <end position="286"/>
    </location>
</feature>
<dbReference type="Pfam" id="PF12146">
    <property type="entry name" value="Hydrolase_4"/>
    <property type="match status" value="1"/>
</dbReference>
<dbReference type="InterPro" id="IPR022742">
    <property type="entry name" value="Hydrolase_4"/>
</dbReference>
<keyword evidence="4" id="KW-1185">Reference proteome</keyword>
<dbReference type="InParanoid" id="A0A409XSN5"/>